<dbReference type="CDD" id="cd00082">
    <property type="entry name" value="HisKA"/>
    <property type="match status" value="1"/>
</dbReference>
<comment type="caution">
    <text evidence="22">The sequence shown here is derived from an EMBL/GenBank/DDBJ whole genome shotgun (WGS) entry which is preliminary data.</text>
</comment>
<feature type="region of interest" description="Disordered" evidence="16">
    <location>
        <begin position="789"/>
        <end position="817"/>
    </location>
</feature>
<keyword evidence="5 15" id="KW-0597">Phosphoprotein</keyword>
<dbReference type="InterPro" id="IPR003661">
    <property type="entry name" value="HisK_dim/P_dom"/>
</dbReference>
<dbReference type="Pfam" id="PF00072">
    <property type="entry name" value="Response_reg"/>
    <property type="match status" value="2"/>
</dbReference>
<comment type="catalytic activity">
    <reaction evidence="1">
        <text>ATP + protein L-histidine = ADP + protein N-phospho-L-histidine.</text>
        <dbReference type="EC" id="2.7.13.3"/>
    </reaction>
</comment>
<dbReference type="InterPro" id="IPR001789">
    <property type="entry name" value="Sig_transdc_resp-reg_receiver"/>
</dbReference>
<keyword evidence="23" id="KW-1185">Reference proteome</keyword>
<dbReference type="InterPro" id="IPR003660">
    <property type="entry name" value="HAMP_dom"/>
</dbReference>
<keyword evidence="13 17" id="KW-0472">Membrane</keyword>
<evidence type="ECO:0000259" key="19">
    <source>
        <dbReference type="PROSITE" id="PS50110"/>
    </source>
</evidence>
<comment type="subcellular location">
    <subcellularLocation>
        <location evidence="2">Cell membrane</location>
        <topology evidence="2">Multi-pass membrane protein</topology>
    </subcellularLocation>
</comment>
<dbReference type="InterPro" id="IPR007891">
    <property type="entry name" value="CHASE3"/>
</dbReference>
<dbReference type="EMBL" id="BAAAGX010000020">
    <property type="protein sequence ID" value="GAA0259106.1"/>
    <property type="molecule type" value="Genomic_DNA"/>
</dbReference>
<dbReference type="PANTHER" id="PTHR45339:SF1">
    <property type="entry name" value="HYBRID SIGNAL TRANSDUCTION HISTIDINE KINASE J"/>
    <property type="match status" value="1"/>
</dbReference>
<evidence type="ECO:0000256" key="2">
    <source>
        <dbReference type="ARBA" id="ARBA00004651"/>
    </source>
</evidence>
<dbReference type="PROSITE" id="PS50109">
    <property type="entry name" value="HIS_KIN"/>
    <property type="match status" value="1"/>
</dbReference>
<dbReference type="Pfam" id="PF05227">
    <property type="entry name" value="CHASE3"/>
    <property type="match status" value="1"/>
</dbReference>
<keyword evidence="9" id="KW-0418">Kinase</keyword>
<dbReference type="PANTHER" id="PTHR45339">
    <property type="entry name" value="HYBRID SIGNAL TRANSDUCTION HISTIDINE KINASE J"/>
    <property type="match status" value="1"/>
</dbReference>
<evidence type="ECO:0000256" key="15">
    <source>
        <dbReference type="PROSITE-ProRule" id="PRU00169"/>
    </source>
</evidence>
<dbReference type="PROSITE" id="PS50894">
    <property type="entry name" value="HPT"/>
    <property type="match status" value="1"/>
</dbReference>
<proteinExistence type="predicted"/>
<dbReference type="PROSITE" id="PS50110">
    <property type="entry name" value="RESPONSE_REGULATORY"/>
    <property type="match status" value="2"/>
</dbReference>
<dbReference type="SUPFAM" id="SSF47226">
    <property type="entry name" value="Histidine-containing phosphotransfer domain, HPT domain"/>
    <property type="match status" value="1"/>
</dbReference>
<evidence type="ECO:0000256" key="3">
    <source>
        <dbReference type="ARBA" id="ARBA00012438"/>
    </source>
</evidence>
<feature type="modified residue" description="4-aspartylphosphate" evidence="15">
    <location>
        <position position="581"/>
    </location>
</feature>
<evidence type="ECO:0000313" key="23">
    <source>
        <dbReference type="Proteomes" id="UP001500967"/>
    </source>
</evidence>
<accession>A0ABP3EEG2</accession>
<feature type="domain" description="HPt" evidence="21">
    <location>
        <begin position="846"/>
        <end position="949"/>
    </location>
</feature>
<dbReference type="InterPro" id="IPR005467">
    <property type="entry name" value="His_kinase_dom"/>
</dbReference>
<dbReference type="PRINTS" id="PR00344">
    <property type="entry name" value="BCTRLSENSOR"/>
</dbReference>
<dbReference type="SMART" id="SM00387">
    <property type="entry name" value="HATPase_c"/>
    <property type="match status" value="1"/>
</dbReference>
<dbReference type="CDD" id="cd00088">
    <property type="entry name" value="HPT"/>
    <property type="match status" value="1"/>
</dbReference>
<feature type="domain" description="Response regulatory" evidence="19">
    <location>
        <begin position="531"/>
        <end position="646"/>
    </location>
</feature>
<evidence type="ECO:0000256" key="13">
    <source>
        <dbReference type="ARBA" id="ARBA00023136"/>
    </source>
</evidence>
<dbReference type="InterPro" id="IPR011006">
    <property type="entry name" value="CheY-like_superfamily"/>
</dbReference>
<dbReference type="EC" id="2.7.13.3" evidence="3"/>
<dbReference type="PROSITE" id="PS50885">
    <property type="entry name" value="HAMP"/>
    <property type="match status" value="1"/>
</dbReference>
<dbReference type="Pfam" id="PF02518">
    <property type="entry name" value="HATPase_c"/>
    <property type="match status" value="1"/>
</dbReference>
<dbReference type="SMART" id="SM00388">
    <property type="entry name" value="HisKA"/>
    <property type="match status" value="1"/>
</dbReference>
<protein>
    <recommendedName>
        <fullName evidence="3">histidine kinase</fullName>
        <ecNumber evidence="3">2.7.13.3</ecNumber>
    </recommendedName>
</protein>
<dbReference type="CDD" id="cd06225">
    <property type="entry name" value="HAMP"/>
    <property type="match status" value="1"/>
</dbReference>
<keyword evidence="11 17" id="KW-1133">Transmembrane helix</keyword>
<dbReference type="Gene3D" id="3.40.50.2300">
    <property type="match status" value="2"/>
</dbReference>
<dbReference type="InterPro" id="IPR003594">
    <property type="entry name" value="HATPase_dom"/>
</dbReference>
<dbReference type="InterPro" id="IPR036097">
    <property type="entry name" value="HisK_dim/P_sf"/>
</dbReference>
<reference evidence="23" key="1">
    <citation type="journal article" date="2019" name="Int. J. Syst. Evol. Microbiol.">
        <title>The Global Catalogue of Microorganisms (GCM) 10K type strain sequencing project: providing services to taxonomists for standard genome sequencing and annotation.</title>
        <authorList>
            <consortium name="The Broad Institute Genomics Platform"/>
            <consortium name="The Broad Institute Genome Sequencing Center for Infectious Disease"/>
            <person name="Wu L."/>
            <person name="Ma J."/>
        </authorList>
    </citation>
    <scope>NUCLEOTIDE SEQUENCE [LARGE SCALE GENOMIC DNA]</scope>
    <source>
        <strain evidence="23">JCM 10425</strain>
    </source>
</reference>
<evidence type="ECO:0000256" key="1">
    <source>
        <dbReference type="ARBA" id="ARBA00000085"/>
    </source>
</evidence>
<keyword evidence="12" id="KW-0902">Two-component regulatory system</keyword>
<dbReference type="InterPro" id="IPR004358">
    <property type="entry name" value="Sig_transdc_His_kin-like_C"/>
</dbReference>
<dbReference type="Gene3D" id="6.10.340.10">
    <property type="match status" value="1"/>
</dbReference>
<dbReference type="Pfam" id="PF00512">
    <property type="entry name" value="HisKA"/>
    <property type="match status" value="1"/>
</dbReference>
<feature type="compositionally biased region" description="Low complexity" evidence="16">
    <location>
        <begin position="799"/>
        <end position="817"/>
    </location>
</feature>
<dbReference type="SUPFAM" id="SSF55874">
    <property type="entry name" value="ATPase domain of HSP90 chaperone/DNA topoisomerase II/histidine kinase"/>
    <property type="match status" value="1"/>
</dbReference>
<dbReference type="Gene3D" id="3.30.565.10">
    <property type="entry name" value="Histidine kinase-like ATPase, C-terminal domain"/>
    <property type="match status" value="1"/>
</dbReference>
<dbReference type="InterPro" id="IPR036641">
    <property type="entry name" value="HPT_dom_sf"/>
</dbReference>
<evidence type="ECO:0000256" key="7">
    <source>
        <dbReference type="ARBA" id="ARBA00022692"/>
    </source>
</evidence>
<evidence type="ECO:0000256" key="8">
    <source>
        <dbReference type="ARBA" id="ARBA00022741"/>
    </source>
</evidence>
<keyword evidence="8" id="KW-0547">Nucleotide-binding</keyword>
<dbReference type="CDD" id="cd19410">
    <property type="entry name" value="HK9-like_sensor"/>
    <property type="match status" value="1"/>
</dbReference>
<keyword evidence="4" id="KW-1003">Cell membrane</keyword>
<dbReference type="CDD" id="cd17546">
    <property type="entry name" value="REC_hyHK_CKI1_RcsC-like"/>
    <property type="match status" value="1"/>
</dbReference>
<dbReference type="InterPro" id="IPR008207">
    <property type="entry name" value="Sig_transdc_His_kin_Hpt_dom"/>
</dbReference>
<dbReference type="SUPFAM" id="SSF158472">
    <property type="entry name" value="HAMP domain-like"/>
    <property type="match status" value="1"/>
</dbReference>
<name>A0ABP3EEG2_9ACTN</name>
<dbReference type="SMART" id="SM00304">
    <property type="entry name" value="HAMP"/>
    <property type="match status" value="1"/>
</dbReference>
<dbReference type="Pfam" id="PF01627">
    <property type="entry name" value="Hpt"/>
    <property type="match status" value="1"/>
</dbReference>
<gene>
    <name evidence="22" type="ORF">GCM10009539_50540</name>
</gene>
<evidence type="ECO:0000259" key="20">
    <source>
        <dbReference type="PROSITE" id="PS50885"/>
    </source>
</evidence>
<feature type="domain" description="Response regulatory" evidence="19">
    <location>
        <begin position="669"/>
        <end position="786"/>
    </location>
</feature>
<dbReference type="CDD" id="cd00156">
    <property type="entry name" value="REC"/>
    <property type="match status" value="1"/>
</dbReference>
<feature type="transmembrane region" description="Helical" evidence="17">
    <location>
        <begin position="24"/>
        <end position="45"/>
    </location>
</feature>
<evidence type="ECO:0000313" key="22">
    <source>
        <dbReference type="EMBL" id="GAA0259106.1"/>
    </source>
</evidence>
<feature type="domain" description="HAMP" evidence="20">
    <location>
        <begin position="222"/>
        <end position="274"/>
    </location>
</feature>
<evidence type="ECO:0000256" key="4">
    <source>
        <dbReference type="ARBA" id="ARBA00022475"/>
    </source>
</evidence>
<dbReference type="SUPFAM" id="SSF52172">
    <property type="entry name" value="CheY-like"/>
    <property type="match status" value="2"/>
</dbReference>
<feature type="modified residue" description="4-aspartylphosphate" evidence="15">
    <location>
        <position position="718"/>
    </location>
</feature>
<keyword evidence="10" id="KW-0067">ATP-binding</keyword>
<dbReference type="SMART" id="SM00073">
    <property type="entry name" value="HPT"/>
    <property type="match status" value="1"/>
</dbReference>
<evidence type="ECO:0000256" key="6">
    <source>
        <dbReference type="ARBA" id="ARBA00022679"/>
    </source>
</evidence>
<dbReference type="SMART" id="SM00448">
    <property type="entry name" value="REC"/>
    <property type="match status" value="2"/>
</dbReference>
<dbReference type="Proteomes" id="UP001500967">
    <property type="component" value="Unassembled WGS sequence"/>
</dbReference>
<dbReference type="SUPFAM" id="SSF47384">
    <property type="entry name" value="Homodimeric domain of signal transducing histidine kinase"/>
    <property type="match status" value="1"/>
</dbReference>
<dbReference type="InterPro" id="IPR036890">
    <property type="entry name" value="HATPase_C_sf"/>
</dbReference>
<dbReference type="RefSeq" id="WP_344651398.1">
    <property type="nucleotide sequence ID" value="NZ_BAAAGX010000020.1"/>
</dbReference>
<organism evidence="22 23">
    <name type="scientific">Cryptosporangium japonicum</name>
    <dbReference type="NCBI Taxonomy" id="80872"/>
    <lineage>
        <taxon>Bacteria</taxon>
        <taxon>Bacillati</taxon>
        <taxon>Actinomycetota</taxon>
        <taxon>Actinomycetes</taxon>
        <taxon>Cryptosporangiales</taxon>
        <taxon>Cryptosporangiaceae</taxon>
        <taxon>Cryptosporangium</taxon>
    </lineage>
</organism>
<evidence type="ECO:0000256" key="5">
    <source>
        <dbReference type="ARBA" id="ARBA00022553"/>
    </source>
</evidence>
<evidence type="ECO:0000256" key="17">
    <source>
        <dbReference type="SAM" id="Phobius"/>
    </source>
</evidence>
<evidence type="ECO:0000256" key="12">
    <source>
        <dbReference type="ARBA" id="ARBA00023012"/>
    </source>
</evidence>
<feature type="transmembrane region" description="Helical" evidence="17">
    <location>
        <begin position="201"/>
        <end position="220"/>
    </location>
</feature>
<dbReference type="Gene3D" id="1.10.287.130">
    <property type="match status" value="1"/>
</dbReference>
<feature type="domain" description="Histidine kinase" evidence="18">
    <location>
        <begin position="289"/>
        <end position="513"/>
    </location>
</feature>
<evidence type="ECO:0000256" key="16">
    <source>
        <dbReference type="SAM" id="MobiDB-lite"/>
    </source>
</evidence>
<keyword evidence="6" id="KW-0808">Transferase</keyword>
<feature type="modified residue" description="Phosphohistidine" evidence="14">
    <location>
        <position position="885"/>
    </location>
</feature>
<evidence type="ECO:0000256" key="10">
    <source>
        <dbReference type="ARBA" id="ARBA00022840"/>
    </source>
</evidence>
<keyword evidence="7 17" id="KW-0812">Transmembrane</keyword>
<dbReference type="CDD" id="cd16922">
    <property type="entry name" value="HATPase_EvgS-ArcB-TorS-like"/>
    <property type="match status" value="1"/>
</dbReference>
<dbReference type="Gene3D" id="1.20.120.160">
    <property type="entry name" value="HPT domain"/>
    <property type="match status" value="1"/>
</dbReference>
<evidence type="ECO:0000256" key="9">
    <source>
        <dbReference type="ARBA" id="ARBA00022777"/>
    </source>
</evidence>
<evidence type="ECO:0000256" key="14">
    <source>
        <dbReference type="PROSITE-ProRule" id="PRU00110"/>
    </source>
</evidence>
<sequence>MPPDAPATAPRSVPFTARLTVGRLLAIGFLLAMLVLAVIGLSAYVRIGTLLQERAPVDHSYDVLHRIDVVRQRFLDAERGQRGYVITGRESYLFPYLEATRQVGKDLAQLRVATADNPRQQDMLDALDPPVQVKLAIMAETVSLRRNAGFDAARSFTVSGQGSAAMIQISSGLDAMRSEEVRLLVERQAASRQSALNTRALILWGSTAAVLVVGLGAWWVTRRITRPIKEVTAAANRITDGDLSRRAEVSGPVELERMGQAVNDSIEAISQARDQAVAAAAAKASFLATMSHEIRTPMNAVIGMTGLLMDTHLDNDQREFVKTVRDSGEALLGIINDILDFSKIESGELELDDEAFDLRECMDSALALVALDAERKGLELVGSLDSATPPVLRGDVTRLRQIMVNLLSNAVKFTAVGEVVLAVRGHLLTDAPDGPVTLTAEVRDTGPGIPADRMDRVFRSFAQVDSSTTRVYGGTGLGLAISRRLANAMGGDIAVHSEVGVGSTFTLTALLTGCVDRELQPADHSALADAHALIVDDNATNRRVLRLQLAGWGLRCTDVASAAEALELLRVSAQYDVAVLDMHMPEVDGAQLAARLRSSPATADLPLILLTSVAWRPGPDQQKLFDAVLTKPARGSTLHSTLARVVARGLPDSDDMVEAPPAPASVPLRILLAEDNPVNQKVAQLMLSKQGHLVDTVADGLEAVRAVQLAPYDVILMDVQMPVMDGLEATRRIRAEVPEDRQPHIIAMTASVLVEDKAACRAAGMDDYLPKPVRADDLRAVLDEFARSAVPAPGPPPAGAAEAPAGEAAPRAGAREPGLVAAAAEQESSIRARFADIAGPAPTDGEKEILAEMVSAFVSTAPQTLAALRDAVHTGDASATAEKAHKLKGSAANIGAGALADVCASFEELATLGWLSATNDHDQALARAADELDLARRVLGDLIAELSPADR</sequence>
<evidence type="ECO:0000259" key="21">
    <source>
        <dbReference type="PROSITE" id="PS50894"/>
    </source>
</evidence>
<dbReference type="Pfam" id="PF00672">
    <property type="entry name" value="HAMP"/>
    <property type="match status" value="1"/>
</dbReference>
<evidence type="ECO:0000256" key="11">
    <source>
        <dbReference type="ARBA" id="ARBA00022989"/>
    </source>
</evidence>
<evidence type="ECO:0000259" key="18">
    <source>
        <dbReference type="PROSITE" id="PS50109"/>
    </source>
</evidence>